<organism evidence="1 2">
    <name type="scientific">Belnapia arida</name>
    <dbReference type="NCBI Taxonomy" id="2804533"/>
    <lineage>
        <taxon>Bacteria</taxon>
        <taxon>Pseudomonadati</taxon>
        <taxon>Pseudomonadota</taxon>
        <taxon>Alphaproteobacteria</taxon>
        <taxon>Acetobacterales</taxon>
        <taxon>Roseomonadaceae</taxon>
        <taxon>Belnapia</taxon>
    </lineage>
</organism>
<protein>
    <submittedName>
        <fullName evidence="1">Uncharacterized protein</fullName>
    </submittedName>
</protein>
<dbReference type="Proteomes" id="UP000660885">
    <property type="component" value="Unassembled WGS sequence"/>
</dbReference>
<dbReference type="RefSeq" id="WP_202833851.1">
    <property type="nucleotide sequence ID" value="NZ_JAETWB010000015.1"/>
</dbReference>
<sequence length="50" mass="5343">MAPPEWGCCSTDVPGAFGGNMDNKGLKAGTTFYLPVCNEGVHMLLAKHYL</sequence>
<reference evidence="1 2" key="1">
    <citation type="submission" date="2021-01" db="EMBL/GenBank/DDBJ databases">
        <title>Belnapia mucosa sp. nov. and Belnapia arida sp. nov., isolated from the Tabernas Desert (Almeria, Spain).</title>
        <authorList>
            <person name="Molina-Menor E."/>
            <person name="Vidal-Verdu A."/>
            <person name="Calonge A."/>
            <person name="Satari L."/>
            <person name="Pereto J."/>
            <person name="Porcar M."/>
        </authorList>
    </citation>
    <scope>NUCLEOTIDE SEQUENCE [LARGE SCALE GENOMIC DNA]</scope>
    <source>
        <strain evidence="1 2">T18</strain>
    </source>
</reference>
<dbReference type="EMBL" id="JAETWB010000015">
    <property type="protein sequence ID" value="MBL6080620.1"/>
    <property type="molecule type" value="Genomic_DNA"/>
</dbReference>
<keyword evidence="2" id="KW-1185">Reference proteome</keyword>
<evidence type="ECO:0000313" key="2">
    <source>
        <dbReference type="Proteomes" id="UP000660885"/>
    </source>
</evidence>
<dbReference type="Gene3D" id="2.60.120.580">
    <property type="entry name" value="Acetamidase/Formamidase-like domains"/>
    <property type="match status" value="1"/>
</dbReference>
<accession>A0ABS1U8Y4</accession>
<dbReference type="SUPFAM" id="SSF141130">
    <property type="entry name" value="Acetamidase/Formamidase-like"/>
    <property type="match status" value="1"/>
</dbReference>
<name>A0ABS1U8Y4_9PROT</name>
<comment type="caution">
    <text evidence="1">The sequence shown here is derived from an EMBL/GenBank/DDBJ whole genome shotgun (WGS) entry which is preliminary data.</text>
</comment>
<evidence type="ECO:0000313" key="1">
    <source>
        <dbReference type="EMBL" id="MBL6080620.1"/>
    </source>
</evidence>
<proteinExistence type="predicted"/>
<gene>
    <name evidence="1" type="ORF">JMJ56_21615</name>
</gene>